<name>A0AAP0JFP8_9MAGN</name>
<evidence type="ECO:0000313" key="3">
    <source>
        <dbReference type="Proteomes" id="UP001419268"/>
    </source>
</evidence>
<keyword evidence="3" id="KW-1185">Reference proteome</keyword>
<feature type="compositionally biased region" description="Basic and acidic residues" evidence="1">
    <location>
        <begin position="176"/>
        <end position="185"/>
    </location>
</feature>
<gene>
    <name evidence="2" type="ORF">Scep_011648</name>
</gene>
<comment type="caution">
    <text evidence="2">The sequence shown here is derived from an EMBL/GenBank/DDBJ whole genome shotgun (WGS) entry which is preliminary data.</text>
</comment>
<sequence>MYSGGAGEQIVVSRTTRGIDENEWLRRMSKAWFSAQIWCPGVGSDDNATMVYSNDTMHDATARAICGMAAEDWHDGAVKQWGLFEQIESARSCTGGGSGRVGYCFGGATEMTRLCGAIVQARAEWTAHGSGEVWLAAAVEQSPGKEATRSSTSKAARTKRRRRWRRGKQTVVAAETPREDREVRDGGGGGRWCVGA</sequence>
<feature type="compositionally biased region" description="Gly residues" evidence="1">
    <location>
        <begin position="186"/>
        <end position="196"/>
    </location>
</feature>
<organism evidence="2 3">
    <name type="scientific">Stephania cephalantha</name>
    <dbReference type="NCBI Taxonomy" id="152367"/>
    <lineage>
        <taxon>Eukaryota</taxon>
        <taxon>Viridiplantae</taxon>
        <taxon>Streptophyta</taxon>
        <taxon>Embryophyta</taxon>
        <taxon>Tracheophyta</taxon>
        <taxon>Spermatophyta</taxon>
        <taxon>Magnoliopsida</taxon>
        <taxon>Ranunculales</taxon>
        <taxon>Menispermaceae</taxon>
        <taxon>Menispermoideae</taxon>
        <taxon>Cissampelideae</taxon>
        <taxon>Stephania</taxon>
    </lineage>
</organism>
<protein>
    <submittedName>
        <fullName evidence="2">Uncharacterized protein</fullName>
    </submittedName>
</protein>
<accession>A0AAP0JFP8</accession>
<dbReference type="Proteomes" id="UP001419268">
    <property type="component" value="Unassembled WGS sequence"/>
</dbReference>
<evidence type="ECO:0000256" key="1">
    <source>
        <dbReference type="SAM" id="MobiDB-lite"/>
    </source>
</evidence>
<feature type="compositionally biased region" description="Basic residues" evidence="1">
    <location>
        <begin position="156"/>
        <end position="168"/>
    </location>
</feature>
<feature type="region of interest" description="Disordered" evidence="1">
    <location>
        <begin position="141"/>
        <end position="196"/>
    </location>
</feature>
<dbReference type="AlphaFoldDB" id="A0AAP0JFP8"/>
<proteinExistence type="predicted"/>
<evidence type="ECO:0000313" key="2">
    <source>
        <dbReference type="EMBL" id="KAK9132120.1"/>
    </source>
</evidence>
<reference evidence="2 3" key="1">
    <citation type="submission" date="2024-01" db="EMBL/GenBank/DDBJ databases">
        <title>Genome assemblies of Stephania.</title>
        <authorList>
            <person name="Yang L."/>
        </authorList>
    </citation>
    <scope>NUCLEOTIDE SEQUENCE [LARGE SCALE GENOMIC DNA]</scope>
    <source>
        <strain evidence="2">JXDWG</strain>
        <tissue evidence="2">Leaf</tissue>
    </source>
</reference>
<dbReference type="EMBL" id="JBBNAG010000005">
    <property type="protein sequence ID" value="KAK9132120.1"/>
    <property type="molecule type" value="Genomic_DNA"/>
</dbReference>